<reference evidence="2" key="1">
    <citation type="submission" date="2014-09" db="EMBL/GenBank/DDBJ databases">
        <authorList>
            <person name="Magalhaes I.L.F."/>
            <person name="Oliveira U."/>
            <person name="Santos F.R."/>
            <person name="Vidigal T.H.D.A."/>
            <person name="Brescovit A.D."/>
            <person name="Santos A.J."/>
        </authorList>
    </citation>
    <scope>NUCLEOTIDE SEQUENCE</scope>
    <source>
        <tissue evidence="2">Shoot tissue taken approximately 20 cm above the soil surface</tissue>
    </source>
</reference>
<dbReference type="EMBL" id="GBRH01221803">
    <property type="protein sequence ID" value="JAD76092.1"/>
    <property type="molecule type" value="Transcribed_RNA"/>
</dbReference>
<dbReference type="AlphaFoldDB" id="A0A0A9CXB8"/>
<organism evidence="2">
    <name type="scientific">Arundo donax</name>
    <name type="common">Giant reed</name>
    <name type="synonym">Donax arundinaceus</name>
    <dbReference type="NCBI Taxonomy" id="35708"/>
    <lineage>
        <taxon>Eukaryota</taxon>
        <taxon>Viridiplantae</taxon>
        <taxon>Streptophyta</taxon>
        <taxon>Embryophyta</taxon>
        <taxon>Tracheophyta</taxon>
        <taxon>Spermatophyta</taxon>
        <taxon>Magnoliopsida</taxon>
        <taxon>Liliopsida</taxon>
        <taxon>Poales</taxon>
        <taxon>Poaceae</taxon>
        <taxon>PACMAD clade</taxon>
        <taxon>Arundinoideae</taxon>
        <taxon>Arundineae</taxon>
        <taxon>Arundo</taxon>
    </lineage>
</organism>
<sequence>MALCYIHSEIIIKKINSIIVVAEEPLNYTLEQLKKRILKHRGALRSHMISQNRSSSISNPGENSNRKDSLV</sequence>
<evidence type="ECO:0000256" key="1">
    <source>
        <dbReference type="SAM" id="MobiDB-lite"/>
    </source>
</evidence>
<reference evidence="2" key="2">
    <citation type="journal article" date="2015" name="Data Brief">
        <title>Shoot transcriptome of the giant reed, Arundo donax.</title>
        <authorList>
            <person name="Barrero R.A."/>
            <person name="Guerrero F.D."/>
            <person name="Moolhuijzen P."/>
            <person name="Goolsby J.A."/>
            <person name="Tidwell J."/>
            <person name="Bellgard S.E."/>
            <person name="Bellgard M.I."/>
        </authorList>
    </citation>
    <scope>NUCLEOTIDE SEQUENCE</scope>
    <source>
        <tissue evidence="2">Shoot tissue taken approximately 20 cm above the soil surface</tissue>
    </source>
</reference>
<protein>
    <submittedName>
        <fullName evidence="2">Uncharacterized protein</fullName>
    </submittedName>
</protein>
<feature type="compositionally biased region" description="Polar residues" evidence="1">
    <location>
        <begin position="48"/>
        <end position="63"/>
    </location>
</feature>
<name>A0A0A9CXB8_ARUDO</name>
<evidence type="ECO:0000313" key="2">
    <source>
        <dbReference type="EMBL" id="JAD76092.1"/>
    </source>
</evidence>
<feature type="region of interest" description="Disordered" evidence="1">
    <location>
        <begin position="47"/>
        <end position="71"/>
    </location>
</feature>
<accession>A0A0A9CXB8</accession>
<proteinExistence type="predicted"/>